<dbReference type="PROSITE" id="PS50075">
    <property type="entry name" value="CARRIER"/>
    <property type="match status" value="4"/>
</dbReference>
<evidence type="ECO:0000256" key="5">
    <source>
        <dbReference type="ARBA" id="ARBA00022490"/>
    </source>
</evidence>
<reference evidence="14" key="1">
    <citation type="submission" date="2023-07" db="EMBL/GenBank/DDBJ databases">
        <authorList>
            <person name="Aktuganov G."/>
            <person name="Boyko T."/>
            <person name="Delegan Y."/>
            <person name="Galimzianova N."/>
            <person name="Gilvanova E."/>
            <person name="Korobov V."/>
            <person name="Kuzmina L."/>
            <person name="Melentiev A."/>
            <person name="Milman P."/>
            <person name="Ryabova A."/>
            <person name="Stupak E."/>
            <person name="Yasakov T."/>
            <person name="Zharikova N."/>
            <person name="Zhurenko E."/>
        </authorList>
    </citation>
    <scope>NUCLEOTIDE SEQUENCE</scope>
    <source>
        <strain evidence="14">IB-739</strain>
    </source>
</reference>
<dbReference type="CDD" id="cd00833">
    <property type="entry name" value="PKS"/>
    <property type="match status" value="3"/>
</dbReference>
<dbReference type="InterPro" id="IPR049900">
    <property type="entry name" value="PKS_mFAS_DH"/>
</dbReference>
<dbReference type="SMART" id="SM00823">
    <property type="entry name" value="PKS_PP"/>
    <property type="match status" value="4"/>
</dbReference>
<evidence type="ECO:0000256" key="10">
    <source>
        <dbReference type="SAM" id="MobiDB-lite"/>
    </source>
</evidence>
<evidence type="ECO:0000256" key="6">
    <source>
        <dbReference type="ARBA" id="ARBA00022553"/>
    </source>
</evidence>
<dbReference type="Gene3D" id="1.10.1200.10">
    <property type="entry name" value="ACP-like"/>
    <property type="match status" value="4"/>
</dbReference>
<dbReference type="SUPFAM" id="SSF47336">
    <property type="entry name" value="ACP-like"/>
    <property type="match status" value="4"/>
</dbReference>
<dbReference type="Pfam" id="PF21089">
    <property type="entry name" value="PKS_DH_N"/>
    <property type="match status" value="1"/>
</dbReference>
<evidence type="ECO:0000313" key="15">
    <source>
        <dbReference type="Proteomes" id="UP001168883"/>
    </source>
</evidence>
<dbReference type="Gene3D" id="3.40.50.720">
    <property type="entry name" value="NAD(P)-binding Rossmann-like Domain"/>
    <property type="match status" value="2"/>
</dbReference>
<dbReference type="SMART" id="SM00825">
    <property type="entry name" value="PKS_KS"/>
    <property type="match status" value="3"/>
</dbReference>
<evidence type="ECO:0000256" key="2">
    <source>
        <dbReference type="ARBA" id="ARBA00004496"/>
    </source>
</evidence>
<dbReference type="InterPro" id="IPR018201">
    <property type="entry name" value="Ketoacyl_synth_AS"/>
</dbReference>
<feature type="domain" description="Carrier" evidence="11">
    <location>
        <begin position="1692"/>
        <end position="1768"/>
    </location>
</feature>
<feature type="domain" description="Carrier" evidence="11">
    <location>
        <begin position="1589"/>
        <end position="1666"/>
    </location>
</feature>
<comment type="pathway">
    <text evidence="3">Antibiotic biosynthesis; bacillaene biosynthesis.</text>
</comment>
<dbReference type="Pfam" id="PF14765">
    <property type="entry name" value="PS-DH"/>
    <property type="match status" value="1"/>
</dbReference>
<dbReference type="PROSITE" id="PS00012">
    <property type="entry name" value="PHOSPHOPANTETHEINE"/>
    <property type="match status" value="3"/>
</dbReference>
<evidence type="ECO:0000256" key="9">
    <source>
        <dbReference type="PROSITE-ProRule" id="PRU01363"/>
    </source>
</evidence>
<dbReference type="InterPro" id="IPR020806">
    <property type="entry name" value="PKS_PP-bd"/>
</dbReference>
<evidence type="ECO:0000256" key="7">
    <source>
        <dbReference type="ARBA" id="ARBA00022679"/>
    </source>
</evidence>
<keyword evidence="5" id="KW-0963">Cytoplasm</keyword>
<dbReference type="PROSITE" id="PS52004">
    <property type="entry name" value="KS3_2"/>
    <property type="match status" value="3"/>
</dbReference>
<keyword evidence="15" id="KW-1185">Reference proteome</keyword>
<dbReference type="InterPro" id="IPR014031">
    <property type="entry name" value="Ketoacyl_synth_C"/>
</dbReference>
<feature type="domain" description="Ketosynthase family 3 (KS3)" evidence="12">
    <location>
        <begin position="195"/>
        <end position="635"/>
    </location>
</feature>
<dbReference type="EMBL" id="JAUMKJ010000004">
    <property type="protein sequence ID" value="MDO3676284.1"/>
    <property type="molecule type" value="Genomic_DNA"/>
</dbReference>
<dbReference type="Gene3D" id="1.10.1240.100">
    <property type="match status" value="2"/>
</dbReference>
<dbReference type="Proteomes" id="UP001168883">
    <property type="component" value="Unassembled WGS sequence"/>
</dbReference>
<dbReference type="InterPro" id="IPR054514">
    <property type="entry name" value="RhiE-like_linker"/>
</dbReference>
<gene>
    <name evidence="14" type="ORF">Q3C12_04660</name>
</gene>
<dbReference type="Pfam" id="PF00109">
    <property type="entry name" value="ketoacyl-synt"/>
    <property type="match status" value="3"/>
</dbReference>
<comment type="subcellular location">
    <subcellularLocation>
        <location evidence="2">Cytoplasm</location>
    </subcellularLocation>
</comment>
<evidence type="ECO:0000256" key="8">
    <source>
        <dbReference type="ARBA" id="ARBA00022737"/>
    </source>
</evidence>
<dbReference type="PANTHER" id="PTHR43775:SF37">
    <property type="entry name" value="SI:DKEY-61P9.11"/>
    <property type="match status" value="1"/>
</dbReference>
<feature type="domain" description="Ketosynthase family 3 (KS3)" evidence="12">
    <location>
        <begin position="3086"/>
        <end position="3501"/>
    </location>
</feature>
<dbReference type="PROSITE" id="PS52019">
    <property type="entry name" value="PKS_MFAS_DH"/>
    <property type="match status" value="1"/>
</dbReference>
<dbReference type="InterPro" id="IPR014030">
    <property type="entry name" value="Ketoacyl_synth_N"/>
</dbReference>
<comment type="caution">
    <text evidence="14">The sequence shown here is derived from an EMBL/GenBank/DDBJ whole genome shotgun (WGS) entry which is preliminary data.</text>
</comment>
<dbReference type="InterPro" id="IPR016039">
    <property type="entry name" value="Thiolase-like"/>
</dbReference>
<accession>A0ABT8V4D3</accession>
<dbReference type="InterPro" id="IPR042104">
    <property type="entry name" value="PKS_dehydratase_sf"/>
</dbReference>
<dbReference type="InterPro" id="IPR020807">
    <property type="entry name" value="PKS_DH"/>
</dbReference>
<dbReference type="InterPro" id="IPR049551">
    <property type="entry name" value="PKS_DH_C"/>
</dbReference>
<dbReference type="Gene3D" id="3.40.47.10">
    <property type="match status" value="3"/>
</dbReference>
<dbReference type="InterPro" id="IPR057326">
    <property type="entry name" value="KR_dom"/>
</dbReference>
<evidence type="ECO:0000313" key="14">
    <source>
        <dbReference type="EMBL" id="MDO3676284.1"/>
    </source>
</evidence>
<dbReference type="InterPro" id="IPR036736">
    <property type="entry name" value="ACP-like_sf"/>
</dbReference>
<dbReference type="Pfam" id="PF02801">
    <property type="entry name" value="Ketoacyl-synt_C"/>
    <property type="match status" value="3"/>
</dbReference>
<evidence type="ECO:0000256" key="4">
    <source>
        <dbReference type="ARBA" id="ARBA00022450"/>
    </source>
</evidence>
<dbReference type="InterPro" id="IPR006162">
    <property type="entry name" value="Ppantetheine_attach_site"/>
</dbReference>
<feature type="region of interest" description="Disordered" evidence="10">
    <location>
        <begin position="2931"/>
        <end position="2952"/>
    </location>
</feature>
<dbReference type="CDD" id="cd08953">
    <property type="entry name" value="KR_2_SDR_x"/>
    <property type="match status" value="2"/>
</dbReference>
<feature type="region of interest" description="Disordered" evidence="10">
    <location>
        <begin position="2440"/>
        <end position="2462"/>
    </location>
</feature>
<evidence type="ECO:0000259" key="13">
    <source>
        <dbReference type="PROSITE" id="PS52019"/>
    </source>
</evidence>
<dbReference type="SMART" id="SM00822">
    <property type="entry name" value="PKS_KR"/>
    <property type="match status" value="2"/>
</dbReference>
<dbReference type="SUPFAM" id="SSF51735">
    <property type="entry name" value="NAD(P)-binding Rossmann-fold domains"/>
    <property type="match status" value="3"/>
</dbReference>
<feature type="region of interest" description="C-terminal hotdog fold" evidence="9">
    <location>
        <begin position="974"/>
        <end position="1126"/>
    </location>
</feature>
<evidence type="ECO:0000256" key="3">
    <source>
        <dbReference type="ARBA" id="ARBA00004789"/>
    </source>
</evidence>
<dbReference type="InterPro" id="IPR050091">
    <property type="entry name" value="PKS_NRPS_Biosynth_Enz"/>
</dbReference>
<dbReference type="Gene3D" id="3.10.129.110">
    <property type="entry name" value="Polyketide synthase dehydratase"/>
    <property type="match status" value="1"/>
</dbReference>
<dbReference type="SUPFAM" id="SSF53901">
    <property type="entry name" value="Thiolase-like"/>
    <property type="match status" value="3"/>
</dbReference>
<dbReference type="Pfam" id="PF00550">
    <property type="entry name" value="PP-binding"/>
    <property type="match status" value="4"/>
</dbReference>
<comment type="function">
    <text evidence="1">Involved in some intermediate steps for the synthesis of the antibiotic polyketide bacillaene which is involved in secondary metabolism.</text>
</comment>
<keyword evidence="6" id="KW-0597">Phosphoprotein</keyword>
<feature type="region of interest" description="N-terminal hotdog fold" evidence="9">
    <location>
        <begin position="832"/>
        <end position="960"/>
    </location>
</feature>
<dbReference type="Pfam" id="PF22336">
    <property type="entry name" value="RhiE-like_linker"/>
    <property type="match status" value="2"/>
</dbReference>
<feature type="domain" description="Carrier" evidence="11">
    <location>
        <begin position="50"/>
        <end position="126"/>
    </location>
</feature>
<proteinExistence type="predicted"/>
<evidence type="ECO:0000259" key="12">
    <source>
        <dbReference type="PROSITE" id="PS52004"/>
    </source>
</evidence>
<dbReference type="SMART" id="SM01294">
    <property type="entry name" value="PKS_PP_betabranch"/>
    <property type="match status" value="1"/>
</dbReference>
<feature type="domain" description="PKS/mFAS DH" evidence="13">
    <location>
        <begin position="832"/>
        <end position="1126"/>
    </location>
</feature>
<feature type="active site" description="Proton donor; for dehydratase activity" evidence="9">
    <location>
        <position position="1036"/>
    </location>
</feature>
<feature type="domain" description="Ketosynthase family 3 (KS3)" evidence="12">
    <location>
        <begin position="1823"/>
        <end position="2263"/>
    </location>
</feature>
<name>A0ABT8V4D3_9BACL</name>
<dbReference type="PANTHER" id="PTHR43775">
    <property type="entry name" value="FATTY ACID SYNTHASE"/>
    <property type="match status" value="1"/>
</dbReference>
<evidence type="ECO:0000259" key="11">
    <source>
        <dbReference type="PROSITE" id="PS50075"/>
    </source>
</evidence>
<dbReference type="InterPro" id="IPR020841">
    <property type="entry name" value="PKS_Beta-ketoAc_synthase_dom"/>
</dbReference>
<sequence>MKEQLSLLYNQIKQGRISHENAAEQLQFLLSAAEGKRGIPAEPEQGEDKVLRERAVHYLKKLLAAVIMLPERQIEADAPLEQYGIDSVMVMKLTDQLETVFGPLPKTLFFEYHNIHDLTGYFLRSYHSKLTELLGKPVGTPGNPEADRNAVQGPNSVSGKKERFRQPAKARLLAETIPAQSAASTTVSSTVAQQPPEIAIIGLSGRYPGAANIHEYWDNLKNGKDCITEIPQSRWDDRIHAGERQGGAGSPSGRRGGFLEGVDLFDPLFFHISPREAERIDPQERLFLECVYETLEDAGYTRETVAGLPGTESEGNAGVFVGVMYQEYQLYGAEAQLTSKEPFALNGNPASIANRVSYFCNFHGPSMVVDTMCSSSLTAIHLACQSLQKGECAVAVAGGVNVSVHPNKYVMLTQGGFLSSKGRCESFGEGGDGYVPGEGVGAVLLKPLAKAIADGDRIYGVIKGTAVNHGGKTNGYTVPNPNRQASVISRAIKEAGIHPRSISYIEAHGTGTSLGDPIEIAGLTKAFRAYTQDTGFCAIGSAKSNIGHCESAAGIAGVTKVLLQMKYRQLVPSIHSQRTNANIDFDQTPFVVQQKLGDWERPAVEIDGVMIEAPRIAGISSFGAGGSNAHVVIGEYVPDEPAASSAPDLPDLPAIIVLSARNEERLRALASRLLAALREQRYADRHLADIAYTLQTGREAMEARLGMLVESIADLMEKLEHFMEGRTSLEGIYSGQAKSGHEPLSLLSSDDDMQGTITQWARKGKYGKLLELWVSGLRLDWTILHQEGARKRMGLPTYPFARERCWVPEYEKKAALTPHSSAASAVGASYLHPLLHRNISDLTEQKYASTFTGNEFFLADHVVKGKKVLPAAAHLEMARAAVENALGGLAPERSVVSLQQIAWTKPIGLEDEPIEVSIAIRPSEDDGEIRYEIFARDCNQQAEEPVLSSFGSAVIMEYADSLSVDLAEVRSRCSLNTVSKEACYQAYDELGLHYGHFHQALDTLYVGQGEALACLKLHSALEDDQARYVLHPAIIDAALQASIGLWMGTGHEGLPMKQPALPFALERLDVFRPCASSMWAYVRYSEGSRGLETLQKLDIDICDDRGVLCARMQGVSSRILEDEHDAAMKLSAENTLLLVPEWKVRDSETGAPASVYARHIVMLCEPYADLKEQLAVEMNGGATCIALASEDETRRQPENSGMEQRFRTAALRAFGEIRRLIGHNADEADGKIFIQTVVANEGQLHLLSALSGLLRTAVLENPKLSAQLIEVDPGMNASQIAALLKENGTAAEMHIRYSAGKRYEKSWNELPVAGKQADMPWRDGGVYLISGGTGGLGLIFAREIAAKARRPVLILTGRSELSGDKLQELNKLEQAGAHMVYRQSDVADRQAVSDLMKHIRQKYGKLNGIIHSAGIVRDNFILNKREAEAEEVIAPKVCGTVHLDEASRDMQLDFFVLFSSLAGMFGNPGQADYAAANAFMDSYAQYRSELAASGRRHGKTLALNWPLWREGGMRLEAKAEQLLLHSVGMKAMTTEAGLGMFYRAFHSDDCQVTVVHGRTSRLKEELLARWHVAGTRQETTASGPAAGDVTKLDLLHTLTHMAAGILHVAPEKLDKDVELAEYGFDQTMLAELAGMMNRQFRLELTSAFFIEYCTLHNIAKLLVNAHPGKFGQHVQVQGEERPRRGAETSERSLTEQTANYLKKALASVLKLPSNQIESDAPMETYGIDSIMVMQLTKQLESGFGTLSKTLLFEYQTIGALARYFVKSHRERLIELLGLPSGETHTSVASNRNVATADIAKRTSRMKSGQRFASDAVRSTAKPSTDIAIIGLAGRYPQANNLEQFWSNLTNAKDCITEIPQDRWDYRLYAGEAEGRANKGGGRWGGFLDDVDCFDPLFFNISPKEAELMDPQERLFLQTVYEALEDAGYTKDTLGEQRNGEFGNRVGVYVGVMYEEYQLYGAQAQALGHKPIALSGNPASIANRVSYFCNFHGPSMAVDTMCSSSLTAIHLACQSLQNEECEAAVAGGVNVSVHPNKYIMLNQGGFLSSKGRCESFGSGGDGYVPGEGVGAVILKPLSKAVADGDHIYGVIKGSAINHGGKTNGYTVPNPGAQSGVIGRAIAKSGIDPRSISYMEAHGTGTSLGDPIEIAGLSTAFAAYTADRQFCAIGSVKSNIGHCESAAGIAGLTKVLLQMKHRLLVPSIHAHALNPNIDFGATPFVVQRQLQEWKRPEIDRNGKMEEAPRRAGISSFGAGGANAHLIIEEYMPCEVVEPALSSEPREPAVIVLSAKTQERLQERAKQLLDALLNGSSDSCRLADMAFTLQTGREAMEERLGCLVHSSAELQEKLRAFISGNIQGAEGIYRGQVKAHKETMTLLASDEAWNEVVRAWFDQRAYGKLLELWVKGLQVDWSPLYAASVPRRVSLPPYPFAKERCWAPQIGLGPGGSPEADDDRSQHAALSHSPSARTMTFLHKRWQLSSAGKARDIQGTIAIVTTKENGLLASELARNLAEFVILEEDELSSNLSEGLLSRLIGVIDLTGCAVEAGPGEYGEAAVHHGWLMWLQRWIETNKRDDATLLFVTRGLETFKNASVQLQGAERAGLYRMLQSEYSRLRSRHMDVELGTPAARLARQIADEFLSDSRDPEVCYRDGQRWSSYLSEADEIRSTSVVAGPFPRDQALWITGGTRGLGLLCARHFVQKHGITRLVLSGRETLPPREQWGRYAEQRSDVAEKIKSVMELESQGVQVQVLAVDLTSEKDAREAVDHIRRTLGPVGGVIHCAGLVDVANPAFIRKTPQAVQRVMDPKVRGLHVLYDALLHEPLRFFALFSSVSSVIPALAVGQSDYAMANAYMDYFAEARAGDCPIVSIQWPSWKETGFGEVVGAAYTQTGLLALTDAEGLQLLDRIVLGGMGPVVLPAVLDREAAQPDRWLNRNSSYSAPSASQERPTAASVNPAWSHDRLRGLTLAWLHDLLAQELKIDASRLDADTPFQQYGMDSILLAQVIVSMDRHLAGVSVDPSIILEHPTLRQLANHFVGAYPAELTALFASSEHFVAAARSELSVLHPQHELVHPQSGKFASCSPGDAANKVAVIGIGCHFPDAANPRQFWSNLKQGKDSIKQMPASRRSLTAGAGRANNADRLGAFLDDIEQFDPAYFGISEALAMQLDPLQRQLLEVSVEAATDAGYGKKELWNTQTGVFVGARTGNFSSKLDTYGKETVVGIGQNFIAAHLSHVYNLKGPNMVLDTACSSSLTAIHLAVKSIQNGECALAFAGGVDILLDEAPFEVLGAAGVLSPDGRCKTFSADADGIGLGEGCGVVLLKPLTRAIADNDRIYAVIDGSAVNNDGHTMGITTPNPEAQKELLEKAIQDAGIHPGTISYIETHGTGTLIGDPLELKALTGVFAKYTDVRQFCGVGSVKSNIGHLLSAAGMASFIKVLLSLVHRELPPTLHCGRPNPRFRFDDSPFYIVQTHQPWGDGDGVLRAGISAFGLGGNNAHLIVSNEGIPVSHMVPHPLTCPEVQFNRTRHWPDPAAQCRFPHDRERFEESEQAEQARESAAGFFDYIKL</sequence>
<dbReference type="InterPro" id="IPR009081">
    <property type="entry name" value="PP-bd_ACP"/>
</dbReference>
<dbReference type="RefSeq" id="WP_302877364.1">
    <property type="nucleotide sequence ID" value="NZ_JAUMKJ010000004.1"/>
</dbReference>
<dbReference type="SMART" id="SM00826">
    <property type="entry name" value="PKS_DH"/>
    <property type="match status" value="1"/>
</dbReference>
<feature type="domain" description="Carrier" evidence="11">
    <location>
        <begin position="2963"/>
        <end position="3038"/>
    </location>
</feature>
<feature type="active site" description="Proton acceptor; for dehydratase activity" evidence="9">
    <location>
        <position position="861"/>
    </location>
</feature>
<feature type="compositionally biased region" description="Polar residues" evidence="10">
    <location>
        <begin position="2932"/>
        <end position="2946"/>
    </location>
</feature>
<dbReference type="InterPro" id="IPR049552">
    <property type="entry name" value="PKS_DH_N"/>
</dbReference>
<keyword evidence="4" id="KW-0596">Phosphopantetheine</keyword>
<feature type="region of interest" description="Disordered" evidence="10">
    <location>
        <begin position="139"/>
        <end position="163"/>
    </location>
</feature>
<protein>
    <submittedName>
        <fullName evidence="14">SDR family NAD(P)-dependent oxidoreductase</fullName>
    </submittedName>
</protein>
<evidence type="ECO:0000256" key="1">
    <source>
        <dbReference type="ARBA" id="ARBA00003299"/>
    </source>
</evidence>
<dbReference type="InterPro" id="IPR013968">
    <property type="entry name" value="PKS_KR"/>
</dbReference>
<keyword evidence="7" id="KW-0808">Transferase</keyword>
<dbReference type="PROSITE" id="PS00606">
    <property type="entry name" value="KS3_1"/>
    <property type="match status" value="1"/>
</dbReference>
<dbReference type="InterPro" id="IPR036291">
    <property type="entry name" value="NAD(P)-bd_dom_sf"/>
</dbReference>
<keyword evidence="8" id="KW-0677">Repeat</keyword>
<dbReference type="Pfam" id="PF08659">
    <property type="entry name" value="KR"/>
    <property type="match status" value="2"/>
</dbReference>
<organism evidence="14 15">
    <name type="scientific">Paenibacillus ehimensis</name>
    <dbReference type="NCBI Taxonomy" id="79264"/>
    <lineage>
        <taxon>Bacteria</taxon>
        <taxon>Bacillati</taxon>
        <taxon>Bacillota</taxon>
        <taxon>Bacilli</taxon>
        <taxon>Bacillales</taxon>
        <taxon>Paenibacillaceae</taxon>
        <taxon>Paenibacillus</taxon>
    </lineage>
</organism>